<proteinExistence type="predicted"/>
<accession>A0A0H5QS03</accession>
<dbReference type="EMBL" id="CVTF01000088">
    <property type="protein sequence ID" value="CRY98442.1"/>
    <property type="molecule type" value="Genomic_DNA"/>
</dbReference>
<evidence type="ECO:0000313" key="2">
    <source>
        <dbReference type="Proteomes" id="UP000182715"/>
    </source>
</evidence>
<evidence type="ECO:0000313" key="1">
    <source>
        <dbReference type="EMBL" id="CRY98442.1"/>
    </source>
</evidence>
<dbReference type="AlphaFoldDB" id="A0A0H5QS03"/>
<organism evidence="1 2">
    <name type="scientific">Neisseria meningitidis serogroup B</name>
    <dbReference type="NCBI Taxonomy" id="491"/>
    <lineage>
        <taxon>Bacteria</taxon>
        <taxon>Pseudomonadati</taxon>
        <taxon>Pseudomonadota</taxon>
        <taxon>Betaproteobacteria</taxon>
        <taxon>Neisseriales</taxon>
        <taxon>Neisseriaceae</taxon>
        <taxon>Neisseria</taxon>
    </lineage>
</organism>
<sequence>MLLIAVLLGIMHRFSKQIKGNCRQYRAAVKINRNIFNRIDEKSKKFR</sequence>
<protein>
    <submittedName>
        <fullName evidence="1">Uncharacterized protein</fullName>
    </submittedName>
</protein>
<name>A0A0H5QS03_NEIMI</name>
<dbReference type="Proteomes" id="UP000182715">
    <property type="component" value="Unassembled WGS sequence"/>
</dbReference>
<reference evidence="1 2" key="1">
    <citation type="submission" date="2014-11" db="EMBL/GenBank/DDBJ databases">
        <authorList>
            <person name="Diene M.Seydina."/>
        </authorList>
    </citation>
    <scope>NUCLEOTIDE SEQUENCE [LARGE SCALE GENOMIC DNA]</scope>
    <source>
        <strain evidence="1 2">Neisseria meningitidis CHUV</strain>
    </source>
</reference>